<accession>A0A7S2EKS3</accession>
<feature type="region of interest" description="Disordered" evidence="3">
    <location>
        <begin position="585"/>
        <end position="624"/>
    </location>
</feature>
<evidence type="ECO:0000313" key="4">
    <source>
        <dbReference type="EMBL" id="CAD9342943.1"/>
    </source>
</evidence>
<feature type="compositionally biased region" description="Polar residues" evidence="3">
    <location>
        <begin position="585"/>
        <end position="595"/>
    </location>
</feature>
<dbReference type="GO" id="GO:0003676">
    <property type="term" value="F:nucleic acid binding"/>
    <property type="evidence" value="ECO:0007669"/>
    <property type="project" value="InterPro"/>
</dbReference>
<evidence type="ECO:0000256" key="3">
    <source>
        <dbReference type="SAM" id="MobiDB-lite"/>
    </source>
</evidence>
<feature type="compositionally biased region" description="Basic residues" evidence="3">
    <location>
        <begin position="615"/>
        <end position="624"/>
    </location>
</feature>
<dbReference type="AlphaFoldDB" id="A0A7S2EKS3"/>
<evidence type="ECO:0008006" key="5">
    <source>
        <dbReference type="Google" id="ProtNLM"/>
    </source>
</evidence>
<reference evidence="4" key="1">
    <citation type="submission" date="2021-01" db="EMBL/GenBank/DDBJ databases">
        <authorList>
            <person name="Corre E."/>
            <person name="Pelletier E."/>
            <person name="Niang G."/>
            <person name="Scheremetjew M."/>
            <person name="Finn R."/>
            <person name="Kale V."/>
            <person name="Holt S."/>
            <person name="Cochrane G."/>
            <person name="Meng A."/>
            <person name="Brown T."/>
            <person name="Cohen L."/>
        </authorList>
    </citation>
    <scope>NUCLEOTIDE SEQUENCE</scope>
    <source>
        <strain evidence="4">Pop2</strain>
    </source>
</reference>
<evidence type="ECO:0000256" key="1">
    <source>
        <dbReference type="ARBA" id="ARBA00007692"/>
    </source>
</evidence>
<organism evidence="4">
    <name type="scientific">Ditylum brightwellii</name>
    <dbReference type="NCBI Taxonomy" id="49249"/>
    <lineage>
        <taxon>Eukaryota</taxon>
        <taxon>Sar</taxon>
        <taxon>Stramenopiles</taxon>
        <taxon>Ochrophyta</taxon>
        <taxon>Bacillariophyta</taxon>
        <taxon>Mediophyceae</taxon>
        <taxon>Lithodesmiophycidae</taxon>
        <taxon>Lithodesmiales</taxon>
        <taxon>Lithodesmiaceae</taxon>
        <taxon>Ditylum</taxon>
    </lineage>
</organism>
<protein>
    <recommendedName>
        <fullName evidence="5">mTERF domain-containing protein, mitochondrial</fullName>
    </recommendedName>
</protein>
<gene>
    <name evidence="4" type="ORF">DBRI1063_LOCUS17577</name>
</gene>
<dbReference type="SMART" id="SM00733">
    <property type="entry name" value="Mterf"/>
    <property type="match status" value="10"/>
</dbReference>
<keyword evidence="2" id="KW-0809">Transit peptide</keyword>
<dbReference type="Gene3D" id="1.25.70.10">
    <property type="entry name" value="Transcription termination factor 3, mitochondrial"/>
    <property type="match status" value="1"/>
</dbReference>
<dbReference type="PANTHER" id="PTHR13068">
    <property type="entry name" value="CGI-12 PROTEIN-RELATED"/>
    <property type="match status" value="1"/>
</dbReference>
<evidence type="ECO:0000256" key="2">
    <source>
        <dbReference type="ARBA" id="ARBA00022946"/>
    </source>
</evidence>
<sequence>MLVLSSSSFSGLILSSPLRLLTSTSFSFIPGYSYVSPTITSPFSGSIHNGRYHSHFAGSRSSDEIGWAFDGQDDLSESSADFSDEETGFDLSTEKSYLHNICTDKSRDNQTINTMEQNPSSDNYIIESQLIQLAPASQIAYFYLQDTLGLPEQTMWKLMFDAASVLGFTVKNLEKKVSLLRRTMNLSDEDVRTIVGKQPSILHLSADKNLGPTILFLVRALDLSKDELRSIVLEYPCILCYAISNLVGKIDFFRDTVGFTTDETRDLVLMEPKLMCAAVMTGLEPRLIFLHNEMNIPLDTLRPVFQKNPRILLYSVEKNLRPKISSFFVDQLQMSREHICRLLSSYPPILDYNLESHIMPMKEYFVSELEYSPTEFRSILLKHPRLVTHSMYKIKHLVGVLHYELGLDARQAKRVLFQAPQTLNIDTETNLKCTVEFLRSTFDLDEVELRKVLAGMPTLMICSVEKNLLPKIEYLRQEFSKKYDCDNVKSSNNGISGFEHLKEAVITQPTLLGYSLEKRIKPRLAKISAAQVDLKKITVGITMKEDKFDQWLAKRKAKVDLYGPEIAARLSSRRVKKESTISVARSSPSTISLSDDASEVPEKENEEIQRETERRKGRIVHWKR</sequence>
<dbReference type="InterPro" id="IPR038538">
    <property type="entry name" value="MTERF_sf"/>
</dbReference>
<feature type="compositionally biased region" description="Basic and acidic residues" evidence="3">
    <location>
        <begin position="600"/>
        <end position="614"/>
    </location>
</feature>
<dbReference type="EMBL" id="HBGN01027248">
    <property type="protein sequence ID" value="CAD9342943.1"/>
    <property type="molecule type" value="Transcribed_RNA"/>
</dbReference>
<dbReference type="Pfam" id="PF02536">
    <property type="entry name" value="mTERF"/>
    <property type="match status" value="2"/>
</dbReference>
<name>A0A7S2EKS3_9STRA</name>
<proteinExistence type="inferred from homology"/>
<dbReference type="InterPro" id="IPR003690">
    <property type="entry name" value="MTERF"/>
</dbReference>
<comment type="similarity">
    <text evidence="1">Belongs to the mTERF family.</text>
</comment>
<dbReference type="PANTHER" id="PTHR13068:SF151">
    <property type="entry name" value="TRANSCRIPTION TERMINATION FACTOR MTERF9, CHLOROPLASTIC"/>
    <property type="match status" value="1"/>
</dbReference>